<proteinExistence type="inferred from homology"/>
<dbReference type="OrthoDB" id="9802667at2"/>
<dbReference type="EC" id="4.1.3.16" evidence="6"/>
<evidence type="ECO:0000256" key="5">
    <source>
        <dbReference type="ARBA" id="ARBA00023277"/>
    </source>
</evidence>
<dbReference type="RefSeq" id="WP_129210053.1">
    <property type="nucleotide sequence ID" value="NZ_BMGU01000002.1"/>
</dbReference>
<dbReference type="CDD" id="cd00452">
    <property type="entry name" value="KDPG_aldolase"/>
    <property type="match status" value="1"/>
</dbReference>
<dbReference type="GO" id="GO:0008700">
    <property type="term" value="F:(R,S)-4-hydroxy-2-oxoglutarate aldolase activity"/>
    <property type="evidence" value="ECO:0007669"/>
    <property type="project" value="UniProtKB-EC"/>
</dbReference>
<dbReference type="AlphaFoldDB" id="A0A4Q1S950"/>
<dbReference type="InterPro" id="IPR000887">
    <property type="entry name" value="Aldlse_KDPG_KHG"/>
</dbReference>
<evidence type="ECO:0000313" key="7">
    <source>
        <dbReference type="Proteomes" id="UP000290253"/>
    </source>
</evidence>
<dbReference type="Gene3D" id="3.20.20.70">
    <property type="entry name" value="Aldolase class I"/>
    <property type="match status" value="1"/>
</dbReference>
<dbReference type="EC" id="4.1.2.14" evidence="6"/>
<evidence type="ECO:0000313" key="6">
    <source>
        <dbReference type="EMBL" id="RXS93512.1"/>
    </source>
</evidence>
<dbReference type="GO" id="GO:0008675">
    <property type="term" value="F:2-dehydro-3-deoxy-phosphogluconate aldolase activity"/>
    <property type="evidence" value="ECO:0007669"/>
    <property type="project" value="UniProtKB-EC"/>
</dbReference>
<protein>
    <submittedName>
        <fullName evidence="6">Bifunctional 4-hydroxy-2-oxoglutarate aldolase/2-dehydro-3-deoxy-phosphogluconate aldolase</fullName>
        <ecNumber evidence="6">4.1.2.14</ecNumber>
        <ecNumber evidence="6">4.1.3.16</ecNumber>
    </submittedName>
</protein>
<sequence>MQKEQWLTRIRQTGIVPVLRAPSKQAGMQLAEAITAGGIDILEVTMTVPGAIEIIAQLRKEHPELLVGAGTVLDPETAHACIEEGAQFVVSPALNIATIEACLKAGVLIFPGALTPTEIVTAWQAGGDVIKVFPASAMGGASYLKSIKAPFPEIQLIPTGGVSLTTAKDFLAAGAIALGVGADLCDVNALSQGRSEKITELARAYRQIVAEARSAAS</sequence>
<dbReference type="SUPFAM" id="SSF51569">
    <property type="entry name" value="Aldolase"/>
    <property type="match status" value="1"/>
</dbReference>
<comment type="pathway">
    <text evidence="1">Carbohydrate acid metabolism.</text>
</comment>
<dbReference type="NCBIfam" id="TIGR01182">
    <property type="entry name" value="eda"/>
    <property type="match status" value="1"/>
</dbReference>
<dbReference type="PANTHER" id="PTHR30246:SF1">
    <property type="entry name" value="2-DEHYDRO-3-DEOXY-6-PHOSPHOGALACTONATE ALDOLASE-RELATED"/>
    <property type="match status" value="1"/>
</dbReference>
<name>A0A4Q1S950_9BACT</name>
<evidence type="ECO:0000256" key="4">
    <source>
        <dbReference type="ARBA" id="ARBA00023239"/>
    </source>
</evidence>
<dbReference type="Proteomes" id="UP000290253">
    <property type="component" value="Unassembled WGS sequence"/>
</dbReference>
<keyword evidence="4 6" id="KW-0456">Lyase</keyword>
<dbReference type="Pfam" id="PF01081">
    <property type="entry name" value="Aldolase"/>
    <property type="match status" value="1"/>
</dbReference>
<dbReference type="PANTHER" id="PTHR30246">
    <property type="entry name" value="2-KETO-3-DEOXY-6-PHOSPHOGLUCONATE ALDOLASE"/>
    <property type="match status" value="1"/>
</dbReference>
<comment type="similarity">
    <text evidence="2">Belongs to the KHG/KDPG aldolase family.</text>
</comment>
<keyword evidence="5" id="KW-0119">Carbohydrate metabolism</keyword>
<evidence type="ECO:0000256" key="1">
    <source>
        <dbReference type="ARBA" id="ARBA00004761"/>
    </source>
</evidence>
<reference evidence="6 7" key="1">
    <citation type="journal article" date="2016" name="Int. J. Syst. Evol. Microbiol.">
        <title>Acidipila dinghuensis sp. nov., an acidobacterium isolated from forest soil.</title>
        <authorList>
            <person name="Jiang Y.W."/>
            <person name="Wang J."/>
            <person name="Chen M.H."/>
            <person name="Lv Y.Y."/>
            <person name="Qiu L.H."/>
        </authorList>
    </citation>
    <scope>NUCLEOTIDE SEQUENCE [LARGE SCALE GENOMIC DNA]</scope>
    <source>
        <strain evidence="6 7">DHOF10</strain>
    </source>
</reference>
<gene>
    <name evidence="6" type="primary">eda</name>
    <name evidence="6" type="ORF">ESZ00_19235</name>
</gene>
<organism evidence="6 7">
    <name type="scientific">Silvibacterium dinghuense</name>
    <dbReference type="NCBI Taxonomy" id="1560006"/>
    <lineage>
        <taxon>Bacteria</taxon>
        <taxon>Pseudomonadati</taxon>
        <taxon>Acidobacteriota</taxon>
        <taxon>Terriglobia</taxon>
        <taxon>Terriglobales</taxon>
        <taxon>Acidobacteriaceae</taxon>
        <taxon>Silvibacterium</taxon>
    </lineage>
</organism>
<comment type="caution">
    <text evidence="6">The sequence shown here is derived from an EMBL/GenBank/DDBJ whole genome shotgun (WGS) entry which is preliminary data.</text>
</comment>
<dbReference type="EMBL" id="SDMK01000005">
    <property type="protein sequence ID" value="RXS93512.1"/>
    <property type="molecule type" value="Genomic_DNA"/>
</dbReference>
<accession>A0A4Q1S950</accession>
<evidence type="ECO:0000256" key="3">
    <source>
        <dbReference type="ARBA" id="ARBA00011233"/>
    </source>
</evidence>
<keyword evidence="7" id="KW-1185">Reference proteome</keyword>
<evidence type="ECO:0000256" key="2">
    <source>
        <dbReference type="ARBA" id="ARBA00006906"/>
    </source>
</evidence>
<comment type="subunit">
    <text evidence="3">Homotrimer.</text>
</comment>
<dbReference type="InterPro" id="IPR013785">
    <property type="entry name" value="Aldolase_TIM"/>
</dbReference>